<accession>A0ABU1K5D8</accession>
<dbReference type="Gene3D" id="3.40.630.30">
    <property type="match status" value="1"/>
</dbReference>
<dbReference type="EMBL" id="JAVDQA010000002">
    <property type="protein sequence ID" value="MDR6300516.1"/>
    <property type="molecule type" value="Genomic_DNA"/>
</dbReference>
<dbReference type="Proteomes" id="UP001257659">
    <property type="component" value="Unassembled WGS sequence"/>
</dbReference>
<evidence type="ECO:0000313" key="2">
    <source>
        <dbReference type="Proteomes" id="UP001257659"/>
    </source>
</evidence>
<organism evidence="1 2">
    <name type="scientific">Mesonia maritima</name>
    <dbReference type="NCBI Taxonomy" id="1793873"/>
    <lineage>
        <taxon>Bacteria</taxon>
        <taxon>Pseudomonadati</taxon>
        <taxon>Bacteroidota</taxon>
        <taxon>Flavobacteriia</taxon>
        <taxon>Flavobacteriales</taxon>
        <taxon>Flavobacteriaceae</taxon>
        <taxon>Mesonia</taxon>
    </lineage>
</organism>
<keyword evidence="2" id="KW-1185">Reference proteome</keyword>
<dbReference type="RefSeq" id="WP_309727420.1">
    <property type="nucleotide sequence ID" value="NZ_JAVDQA010000002.1"/>
</dbReference>
<evidence type="ECO:0008006" key="3">
    <source>
        <dbReference type="Google" id="ProtNLM"/>
    </source>
</evidence>
<comment type="caution">
    <text evidence="1">The sequence shown here is derived from an EMBL/GenBank/DDBJ whole genome shotgun (WGS) entry which is preliminary data.</text>
</comment>
<name>A0ABU1K5D8_9FLAO</name>
<reference evidence="1 2" key="1">
    <citation type="submission" date="2023-07" db="EMBL/GenBank/DDBJ databases">
        <title>Genomic Encyclopedia of Type Strains, Phase IV (KMG-IV): sequencing the most valuable type-strain genomes for metagenomic binning, comparative biology and taxonomic classification.</title>
        <authorList>
            <person name="Goeker M."/>
        </authorList>
    </citation>
    <scope>NUCLEOTIDE SEQUENCE [LARGE SCALE GENOMIC DNA]</scope>
    <source>
        <strain evidence="1 2">DSM 102814</strain>
    </source>
</reference>
<proteinExistence type="predicted"/>
<sequence>MDKEIIINRVAEILKETPTSMEIVKKGGDRDARFHYLATHMVEKAIEKDALVLSENQMGIAIVFKNSENTPNFIKDTVENLKLVFNVTGFKNVSTILKNQKYVKSQRPKDQDYLYCWFWGISKEGRGAQTQVAKEMKDEFLRRAHKYNLPLFAETQTKRNTIVYQKFGFELFHTWNRSDGKTMYFLKYDPTKHEDKFN</sequence>
<protein>
    <recommendedName>
        <fullName evidence="3">N-acetyltransferase domain-containing protein</fullName>
    </recommendedName>
</protein>
<evidence type="ECO:0000313" key="1">
    <source>
        <dbReference type="EMBL" id="MDR6300516.1"/>
    </source>
</evidence>
<gene>
    <name evidence="1" type="ORF">GGR31_001147</name>
</gene>